<accession>A0A7T8KDE9</accession>
<dbReference type="SUPFAM" id="SSF56645">
    <property type="entry name" value="Acyl-CoA dehydrogenase NM domain-like"/>
    <property type="match status" value="1"/>
</dbReference>
<dbReference type="Gene3D" id="1.20.140.10">
    <property type="entry name" value="Butyryl-CoA Dehydrogenase, subunit A, domain 3"/>
    <property type="match status" value="2"/>
</dbReference>
<feature type="domain" description="Acyl-CoA dehydrogenase/oxidase C-terminal" evidence="4">
    <location>
        <begin position="186"/>
        <end position="301"/>
    </location>
</feature>
<evidence type="ECO:0000256" key="1">
    <source>
        <dbReference type="ARBA" id="ARBA00009347"/>
    </source>
</evidence>
<dbReference type="Pfam" id="PF00441">
    <property type="entry name" value="Acyl-CoA_dh_1"/>
    <property type="match status" value="1"/>
</dbReference>
<keyword evidence="3" id="KW-0274">FAD</keyword>
<evidence type="ECO:0000313" key="5">
    <source>
        <dbReference type="EMBL" id="QQP53878.1"/>
    </source>
</evidence>
<dbReference type="AlphaFoldDB" id="A0A7T8KDE9"/>
<keyword evidence="2" id="KW-0285">Flavoprotein</keyword>
<dbReference type="InterPro" id="IPR009100">
    <property type="entry name" value="AcylCoA_DH/oxidase_NM_dom_sf"/>
</dbReference>
<gene>
    <name evidence="5" type="ORF">FKW44_006511</name>
</gene>
<keyword evidence="6" id="KW-1185">Reference proteome</keyword>
<comment type="similarity">
    <text evidence="1">Belongs to the acyl-CoA dehydrogenase family.</text>
</comment>
<sequence length="474" mass="52982">MPSIAEGFYPVPEPPDDVSFAKLHIRAPSISEVRQWDGFQVMEASGLWEKLNTSAQWQEDQRLFLSGFMGPRPALQSGMQGIESEGEWAHCVSAAINSGGGVLPKYKETPEGKKVIRGFEPFVLNAGAADNFVVWAIHENNSEELLAFLVPKSSSGLSIDDAVQSTSVFQWKDGESISKTASLSKNARIFLSARILGKLTHLFNTTFKIMNEKRKFGKWFSDFELVQSRLSNSASQLYALQSSVYLVSGLADSNPINYELDSALLQILSESIATSIVKECSSLLGVDRLKNNGVETIIKDIEFTYSSLPLSMDVTRCYASLLGIQGLGHEVGSITRVRRNGVADPVESIKDKWDFSRRIKARRKKVKSLGLSGYMHSQFEESINEFEDYLLRFRLMVEASLAIHGRNIQLEERELSRMAEYASELLSHVSILSRLNLLSTTPGGYRKEYEKCLGYTYIREKASKLNTLQEQIGN</sequence>
<dbReference type="OrthoDB" id="354at2759"/>
<evidence type="ECO:0000256" key="3">
    <source>
        <dbReference type="ARBA" id="ARBA00022827"/>
    </source>
</evidence>
<name>A0A7T8KDE9_CALRO</name>
<evidence type="ECO:0000256" key="2">
    <source>
        <dbReference type="ARBA" id="ARBA00022630"/>
    </source>
</evidence>
<dbReference type="InterPro" id="IPR009075">
    <property type="entry name" value="AcylCo_DH/oxidase_C"/>
</dbReference>
<dbReference type="InterPro" id="IPR036250">
    <property type="entry name" value="AcylCo_DH-like_C"/>
</dbReference>
<evidence type="ECO:0000259" key="4">
    <source>
        <dbReference type="Pfam" id="PF00441"/>
    </source>
</evidence>
<protein>
    <submittedName>
        <fullName evidence="5">AcylCoA dehydrogenase family member 9 mitochondriallike</fullName>
    </submittedName>
</protein>
<organism evidence="5 6">
    <name type="scientific">Caligus rogercresseyi</name>
    <name type="common">Sea louse</name>
    <dbReference type="NCBI Taxonomy" id="217165"/>
    <lineage>
        <taxon>Eukaryota</taxon>
        <taxon>Metazoa</taxon>
        <taxon>Ecdysozoa</taxon>
        <taxon>Arthropoda</taxon>
        <taxon>Crustacea</taxon>
        <taxon>Multicrustacea</taxon>
        <taxon>Hexanauplia</taxon>
        <taxon>Copepoda</taxon>
        <taxon>Siphonostomatoida</taxon>
        <taxon>Caligidae</taxon>
        <taxon>Caligus</taxon>
    </lineage>
</organism>
<dbReference type="PANTHER" id="PTHR43884:SF9">
    <property type="entry name" value="COMPLEX I ASSEMBLY FACTOR ACAD9, MITOCHONDRIAL"/>
    <property type="match status" value="1"/>
</dbReference>
<dbReference type="PANTHER" id="PTHR43884">
    <property type="entry name" value="ACYL-COA DEHYDROGENASE"/>
    <property type="match status" value="1"/>
</dbReference>
<dbReference type="Proteomes" id="UP000595437">
    <property type="component" value="Chromosome 4"/>
</dbReference>
<proteinExistence type="inferred from homology"/>
<evidence type="ECO:0000313" key="6">
    <source>
        <dbReference type="Proteomes" id="UP000595437"/>
    </source>
</evidence>
<dbReference type="SUPFAM" id="SSF47203">
    <property type="entry name" value="Acyl-CoA dehydrogenase C-terminal domain-like"/>
    <property type="match status" value="1"/>
</dbReference>
<feature type="non-terminal residue" evidence="5">
    <location>
        <position position="1"/>
    </location>
</feature>
<reference evidence="6" key="1">
    <citation type="submission" date="2021-01" db="EMBL/GenBank/DDBJ databases">
        <title>Caligus Genome Assembly.</title>
        <authorList>
            <person name="Gallardo-Escarate C."/>
        </authorList>
    </citation>
    <scope>NUCLEOTIDE SEQUENCE [LARGE SCALE GENOMIC DNA]</scope>
</reference>
<dbReference type="EMBL" id="CP045893">
    <property type="protein sequence ID" value="QQP53878.1"/>
    <property type="molecule type" value="Genomic_DNA"/>
</dbReference>
<dbReference type="GO" id="GO:0003995">
    <property type="term" value="F:acyl-CoA dehydrogenase activity"/>
    <property type="evidence" value="ECO:0007669"/>
    <property type="project" value="TreeGrafter"/>
</dbReference>